<organism evidence="1 2">
    <name type="scientific">Candidatus Woesebacteria bacterium GW2011_GWB1_39_12</name>
    <dbReference type="NCBI Taxonomy" id="1618574"/>
    <lineage>
        <taxon>Bacteria</taxon>
        <taxon>Candidatus Woeseibacteriota</taxon>
    </lineage>
</organism>
<comment type="caution">
    <text evidence="1">The sequence shown here is derived from an EMBL/GenBank/DDBJ whole genome shotgun (WGS) entry which is preliminary data.</text>
</comment>
<reference evidence="1 2" key="1">
    <citation type="journal article" date="2015" name="Nature">
        <title>rRNA introns, odd ribosomes, and small enigmatic genomes across a large radiation of phyla.</title>
        <authorList>
            <person name="Brown C.T."/>
            <person name="Hug L.A."/>
            <person name="Thomas B.C."/>
            <person name="Sharon I."/>
            <person name="Castelle C.J."/>
            <person name="Singh A."/>
            <person name="Wilkins M.J."/>
            <person name="Williams K.H."/>
            <person name="Banfield J.F."/>
        </authorList>
    </citation>
    <scope>NUCLEOTIDE SEQUENCE [LARGE SCALE GENOMIC DNA]</scope>
</reference>
<evidence type="ECO:0000313" key="1">
    <source>
        <dbReference type="EMBL" id="KKQ99986.1"/>
    </source>
</evidence>
<gene>
    <name evidence="1" type="ORF">UT24_C0019G0026</name>
</gene>
<name>A0A0G0QE37_9BACT</name>
<dbReference type="EMBL" id="LBWB01000019">
    <property type="protein sequence ID" value="KKQ99986.1"/>
    <property type="molecule type" value="Genomic_DNA"/>
</dbReference>
<dbReference type="STRING" id="1618574.UT24_C0019G0026"/>
<evidence type="ECO:0000313" key="2">
    <source>
        <dbReference type="Proteomes" id="UP000033881"/>
    </source>
</evidence>
<proteinExistence type="predicted"/>
<dbReference type="AlphaFoldDB" id="A0A0G0QE37"/>
<sequence>MKKLFIPEHGSVVLTDYQHSLFEKCPFECYWHLGMETKSCKESLKSKGLTNNSGGLTDLGKKVRDKIQSNRQAVASLNSKATDVLESSNQSDIEAAKRVLGEMLKTAEVADWFDISNVLRILSRKTETAPKFH</sequence>
<accession>A0A0G0QE37</accession>
<protein>
    <submittedName>
        <fullName evidence="1">Uncharacterized protein</fullName>
    </submittedName>
</protein>
<dbReference type="Proteomes" id="UP000033881">
    <property type="component" value="Unassembled WGS sequence"/>
</dbReference>